<evidence type="ECO:0000313" key="3">
    <source>
        <dbReference type="Proteomes" id="UP000829517"/>
    </source>
</evidence>
<dbReference type="Pfam" id="PF13460">
    <property type="entry name" value="NAD_binding_10"/>
    <property type="match status" value="1"/>
</dbReference>
<comment type="caution">
    <text evidence="2">The sequence shown here is derived from an EMBL/GenBank/DDBJ whole genome shotgun (WGS) entry which is preliminary data.</text>
</comment>
<dbReference type="SUPFAM" id="SSF51735">
    <property type="entry name" value="NAD(P)-binding Rossmann-fold domains"/>
    <property type="match status" value="1"/>
</dbReference>
<gene>
    <name evidence="2" type="ORF">JM658_13530</name>
</gene>
<name>A0ABS9J600_9FLAO</name>
<evidence type="ECO:0000313" key="2">
    <source>
        <dbReference type="EMBL" id="MCF8715851.1"/>
    </source>
</evidence>
<feature type="domain" description="NAD(P)-binding" evidence="1">
    <location>
        <begin position="7"/>
        <end position="199"/>
    </location>
</feature>
<accession>A0ABS9J600</accession>
<proteinExistence type="predicted"/>
<dbReference type="EMBL" id="JAETXX010000010">
    <property type="protein sequence ID" value="MCF8715851.1"/>
    <property type="molecule type" value="Genomic_DNA"/>
</dbReference>
<sequence length="215" mass="23390">MEILVIGATGKTGKHVVKLALNGGHHVTAFVRSPEKLNRPETGVKVVKGDALDEITVKNLINNNKFDVVVIAVGAAGLKCSSVRAESTKNIVSALEASNSKARLWVVSSAGTNESIDQLGFLSKTFVKTILKGHIEDHTNQENIVRNSSLPYTIVRPVGLKEETSREVSYVALEKGRVPTDRIYRSDVAHFIIDNIENPEYIGKAFTLCTVPKKA</sequence>
<dbReference type="InterPro" id="IPR016040">
    <property type="entry name" value="NAD(P)-bd_dom"/>
</dbReference>
<dbReference type="PANTHER" id="PTHR15020">
    <property type="entry name" value="FLAVIN REDUCTASE-RELATED"/>
    <property type="match status" value="1"/>
</dbReference>
<dbReference type="Gene3D" id="3.40.50.720">
    <property type="entry name" value="NAD(P)-binding Rossmann-like Domain"/>
    <property type="match status" value="1"/>
</dbReference>
<keyword evidence="3" id="KW-1185">Reference proteome</keyword>
<dbReference type="RefSeq" id="WP_236959815.1">
    <property type="nucleotide sequence ID" value="NZ_JAETXX010000010.1"/>
</dbReference>
<dbReference type="Proteomes" id="UP000829517">
    <property type="component" value="Unassembled WGS sequence"/>
</dbReference>
<organism evidence="2 3">
    <name type="scientific">Joostella atrarenae</name>
    <dbReference type="NCBI Taxonomy" id="679257"/>
    <lineage>
        <taxon>Bacteria</taxon>
        <taxon>Pseudomonadati</taxon>
        <taxon>Bacteroidota</taxon>
        <taxon>Flavobacteriia</taxon>
        <taxon>Flavobacteriales</taxon>
        <taxon>Flavobacteriaceae</taxon>
        <taxon>Joostella</taxon>
    </lineage>
</organism>
<evidence type="ECO:0000259" key="1">
    <source>
        <dbReference type="Pfam" id="PF13460"/>
    </source>
</evidence>
<dbReference type="InterPro" id="IPR036291">
    <property type="entry name" value="NAD(P)-bd_dom_sf"/>
</dbReference>
<protein>
    <submittedName>
        <fullName evidence="2">NAD(P)H-binding protein</fullName>
    </submittedName>
</protein>
<reference evidence="2 3" key="1">
    <citation type="submission" date="2021-01" db="EMBL/GenBank/DDBJ databases">
        <title>Genome sequencing of Joostella atrarenae M1-2 (= KCTC 23194).</title>
        <authorList>
            <person name="Zakaria M.R."/>
            <person name="Lam M.Q."/>
            <person name="Chong C.S."/>
        </authorList>
    </citation>
    <scope>NUCLEOTIDE SEQUENCE [LARGE SCALE GENOMIC DNA]</scope>
    <source>
        <strain evidence="2 3">M1-2</strain>
    </source>
</reference>
<dbReference type="PANTHER" id="PTHR15020:SF50">
    <property type="entry name" value="UPF0659 PROTEIN YMR090W"/>
    <property type="match status" value="1"/>
</dbReference>